<keyword evidence="3" id="KW-1185">Reference proteome</keyword>
<keyword evidence="1" id="KW-0472">Membrane</keyword>
<evidence type="ECO:0000313" key="3">
    <source>
        <dbReference type="Proteomes" id="UP001311730"/>
    </source>
</evidence>
<dbReference type="EMBL" id="JAYKBW010000009">
    <property type="protein sequence ID" value="MEB3075309.1"/>
    <property type="molecule type" value="Genomic_DNA"/>
</dbReference>
<dbReference type="Proteomes" id="UP001311730">
    <property type="component" value="Unassembled WGS sequence"/>
</dbReference>
<organism evidence="2 3">
    <name type="scientific">Capnocytophaga gingivalis</name>
    <dbReference type="NCBI Taxonomy" id="1017"/>
    <lineage>
        <taxon>Bacteria</taxon>
        <taxon>Pseudomonadati</taxon>
        <taxon>Bacteroidota</taxon>
        <taxon>Flavobacteriia</taxon>
        <taxon>Flavobacteriales</taxon>
        <taxon>Flavobacteriaceae</taxon>
        <taxon>Capnocytophaga</taxon>
    </lineage>
</organism>
<feature type="transmembrane region" description="Helical" evidence="1">
    <location>
        <begin position="71"/>
        <end position="92"/>
    </location>
</feature>
<accession>A0ABU5Z9G5</accession>
<comment type="caution">
    <text evidence="2">The sequence shown here is derived from an EMBL/GenBank/DDBJ whole genome shotgun (WGS) entry which is preliminary data.</text>
</comment>
<evidence type="ECO:0000313" key="2">
    <source>
        <dbReference type="EMBL" id="MEB3075309.1"/>
    </source>
</evidence>
<keyword evidence="1" id="KW-0812">Transmembrane</keyword>
<feature type="transmembrane region" description="Helical" evidence="1">
    <location>
        <begin position="7"/>
        <end position="27"/>
    </location>
</feature>
<keyword evidence="1" id="KW-1133">Transmembrane helix</keyword>
<evidence type="ECO:0000256" key="1">
    <source>
        <dbReference type="SAM" id="Phobius"/>
    </source>
</evidence>
<name>A0ABU5Z9G5_9FLAO</name>
<reference evidence="2 3" key="1">
    <citation type="submission" date="2023-12" db="EMBL/GenBank/DDBJ databases">
        <title>Genomic sequences of Capnocytophaga and Parvimonas strains.</title>
        <authorList>
            <person name="Watt R.M."/>
            <person name="Wang M."/>
            <person name="Yang T."/>
            <person name="Tong W.M."/>
        </authorList>
    </citation>
    <scope>NUCLEOTIDE SEQUENCE [LARGE SCALE GENOMIC DNA]</scope>
    <source>
        <strain evidence="2 3">CCUG 13096</strain>
    </source>
</reference>
<proteinExistence type="predicted"/>
<dbReference type="RefSeq" id="WP_323983534.1">
    <property type="nucleotide sequence ID" value="NZ_JAYKBW010000009.1"/>
</dbReference>
<gene>
    <name evidence="2" type="ORF">VJJ08_08355</name>
</gene>
<protein>
    <submittedName>
        <fullName evidence="2">Uncharacterized protein</fullName>
    </submittedName>
</protein>
<sequence>MKSKLSHLFFASLTGIIFLLTYLLIIYWDYEVIFRGKKILLYVFYALFFGIGVFAYYYFQKNSITKRFIRIFPICMLVFFLFKHSYSVYSYYKYLVSYREMPKELRKYDLLDNKEIYQRGKIISPISQSKIPADTDLFLDKEGHLFIYYKFYDDETTFYIDCILKYDTEGNHMETLYLENFVNQKRDIVVRKKYLIDIYEKSYSSFLIDGNRDFLPMKELKKEEQPSEKDMEERTFKNSNNNLIVIIQKDSERDAMVIIKKENKLYYFYTQEFNYLKYMDFPVSDDFNLFNDFIKPPKEKGIAPQESPIKYMYYLKEYTSNSGLHLFGKEKSFQEDWSQGYVYFNLILDEQELHLKTFYSQNLFSFNQTSDDIRYYENQNETLEIHNNIRLYRNKYLSYYLLSTGYQYYLIKNKF</sequence>
<feature type="transmembrane region" description="Helical" evidence="1">
    <location>
        <begin position="39"/>
        <end position="59"/>
    </location>
</feature>